<feature type="transmembrane region" description="Helical" evidence="6">
    <location>
        <begin position="149"/>
        <end position="172"/>
    </location>
</feature>
<dbReference type="InterPro" id="IPR011701">
    <property type="entry name" value="MFS"/>
</dbReference>
<keyword evidence="9" id="KW-1185">Reference proteome</keyword>
<keyword evidence="5 6" id="KW-0472">Membrane</keyword>
<dbReference type="PANTHER" id="PTHR23505:SF79">
    <property type="entry name" value="PROTEIN SPINSTER"/>
    <property type="match status" value="1"/>
</dbReference>
<dbReference type="CDD" id="cd17328">
    <property type="entry name" value="MFS_spinster_like"/>
    <property type="match status" value="1"/>
</dbReference>
<feature type="transmembrane region" description="Helical" evidence="6">
    <location>
        <begin position="405"/>
        <end position="423"/>
    </location>
</feature>
<evidence type="ECO:0000313" key="9">
    <source>
        <dbReference type="Proteomes" id="UP001596492"/>
    </source>
</evidence>
<keyword evidence="2" id="KW-0813">Transport</keyword>
<evidence type="ECO:0000256" key="3">
    <source>
        <dbReference type="ARBA" id="ARBA00022692"/>
    </source>
</evidence>
<evidence type="ECO:0000256" key="5">
    <source>
        <dbReference type="ARBA" id="ARBA00023136"/>
    </source>
</evidence>
<dbReference type="Proteomes" id="UP001596492">
    <property type="component" value="Unassembled WGS sequence"/>
</dbReference>
<dbReference type="InterPro" id="IPR020846">
    <property type="entry name" value="MFS_dom"/>
</dbReference>
<feature type="transmembrane region" description="Helical" evidence="6">
    <location>
        <begin position="61"/>
        <end position="82"/>
    </location>
</feature>
<accession>A0ABW2IHS7</accession>
<dbReference type="RefSeq" id="WP_382165644.1">
    <property type="nucleotide sequence ID" value="NZ_JBHTBR010000002.1"/>
</dbReference>
<feature type="transmembrane region" description="Helical" evidence="6">
    <location>
        <begin position="328"/>
        <end position="349"/>
    </location>
</feature>
<evidence type="ECO:0000313" key="8">
    <source>
        <dbReference type="EMBL" id="MFC7290613.1"/>
    </source>
</evidence>
<organism evidence="8 9">
    <name type="scientific">Hirschia litorea</name>
    <dbReference type="NCBI Taxonomy" id="1199156"/>
    <lineage>
        <taxon>Bacteria</taxon>
        <taxon>Pseudomonadati</taxon>
        <taxon>Pseudomonadota</taxon>
        <taxon>Alphaproteobacteria</taxon>
        <taxon>Hyphomonadales</taxon>
        <taxon>Hyphomonadaceae</taxon>
        <taxon>Hirschia</taxon>
    </lineage>
</organism>
<dbReference type="Gene3D" id="1.20.1250.20">
    <property type="entry name" value="MFS general substrate transporter like domains"/>
    <property type="match status" value="1"/>
</dbReference>
<dbReference type="Pfam" id="PF07690">
    <property type="entry name" value="MFS_1"/>
    <property type="match status" value="1"/>
</dbReference>
<evidence type="ECO:0000256" key="4">
    <source>
        <dbReference type="ARBA" id="ARBA00022989"/>
    </source>
</evidence>
<feature type="transmembrane region" description="Helical" evidence="6">
    <location>
        <begin position="271"/>
        <end position="290"/>
    </location>
</feature>
<feature type="transmembrane region" description="Helical" evidence="6">
    <location>
        <begin position="178"/>
        <end position="198"/>
    </location>
</feature>
<feature type="transmembrane region" description="Helical" evidence="6">
    <location>
        <begin position="231"/>
        <end position="251"/>
    </location>
</feature>
<dbReference type="InterPro" id="IPR036259">
    <property type="entry name" value="MFS_trans_sf"/>
</dbReference>
<feature type="domain" description="Major facilitator superfamily (MFS) profile" evidence="7">
    <location>
        <begin position="23"/>
        <end position="427"/>
    </location>
</feature>
<evidence type="ECO:0000259" key="7">
    <source>
        <dbReference type="PROSITE" id="PS50850"/>
    </source>
</evidence>
<sequence length="433" mass="46532">MSSHETSDVSQSSGEKIQGRAYILGLLTLVYTFNHVDRQILVTLLEPIKQELNLKDSQLGLLTGLAFAAFYATLGIPVAMWADRGNRRNIIALALAVWSGMTAVSGFAQNFLHLLVARMGVGIGEAGGTPPATSIIADLYPPKQRAMALGIYTSGIGIGIMIGYVLAAMVYAQYGWRVAFFVAGVPGLLLALLVRFTIKEPKRGLSEKREEHAEAPSLSETLKFIGTQKSLMWLLGGCLMICISANAYVAFISSHLQRTYNLSVMDVALPLGVMIGVIGSLGAIFLGSVCDKLSTKDLRWRPWMIGICAVVALPFSWMFLGAENVNLAYAWNIVPSFIGLIYASIAYTSSQELVPLQMRSFASAFTLFCLTLIGIGGGPLIAGGLSDYFASQGIAAPLTQALRCILIFNALSILCFVFSGLTYRADVARASIS</sequence>
<protein>
    <submittedName>
        <fullName evidence="8">Spinster family MFS transporter</fullName>
    </submittedName>
</protein>
<name>A0ABW2IHS7_9PROT</name>
<evidence type="ECO:0000256" key="1">
    <source>
        <dbReference type="ARBA" id="ARBA00004141"/>
    </source>
</evidence>
<gene>
    <name evidence="8" type="ORF">ACFQS8_03205</name>
</gene>
<reference evidence="9" key="1">
    <citation type="journal article" date="2019" name="Int. J. Syst. Evol. Microbiol.">
        <title>The Global Catalogue of Microorganisms (GCM) 10K type strain sequencing project: providing services to taxonomists for standard genome sequencing and annotation.</title>
        <authorList>
            <consortium name="The Broad Institute Genomics Platform"/>
            <consortium name="The Broad Institute Genome Sequencing Center for Infectious Disease"/>
            <person name="Wu L."/>
            <person name="Ma J."/>
        </authorList>
    </citation>
    <scope>NUCLEOTIDE SEQUENCE [LARGE SCALE GENOMIC DNA]</scope>
    <source>
        <strain evidence="9">CCUG 51308</strain>
    </source>
</reference>
<keyword evidence="3 6" id="KW-0812">Transmembrane</keyword>
<dbReference type="SUPFAM" id="SSF103473">
    <property type="entry name" value="MFS general substrate transporter"/>
    <property type="match status" value="1"/>
</dbReference>
<feature type="transmembrane region" description="Helical" evidence="6">
    <location>
        <begin position="361"/>
        <end position="385"/>
    </location>
</feature>
<keyword evidence="4 6" id="KW-1133">Transmembrane helix</keyword>
<evidence type="ECO:0000256" key="6">
    <source>
        <dbReference type="SAM" id="Phobius"/>
    </source>
</evidence>
<evidence type="ECO:0000256" key="2">
    <source>
        <dbReference type="ARBA" id="ARBA00022448"/>
    </source>
</evidence>
<dbReference type="PANTHER" id="PTHR23505">
    <property type="entry name" value="SPINSTER"/>
    <property type="match status" value="1"/>
</dbReference>
<dbReference type="InterPro" id="IPR044770">
    <property type="entry name" value="MFS_spinster-like"/>
</dbReference>
<dbReference type="PROSITE" id="PS50850">
    <property type="entry name" value="MFS"/>
    <property type="match status" value="1"/>
</dbReference>
<proteinExistence type="predicted"/>
<feature type="transmembrane region" description="Helical" evidence="6">
    <location>
        <begin position="89"/>
        <end position="109"/>
    </location>
</feature>
<feature type="transmembrane region" description="Helical" evidence="6">
    <location>
        <begin position="302"/>
        <end position="322"/>
    </location>
</feature>
<comment type="subcellular location">
    <subcellularLocation>
        <location evidence="1">Membrane</location>
        <topology evidence="1">Multi-pass membrane protein</topology>
    </subcellularLocation>
</comment>
<dbReference type="EMBL" id="JBHTBR010000002">
    <property type="protein sequence ID" value="MFC7290613.1"/>
    <property type="molecule type" value="Genomic_DNA"/>
</dbReference>
<comment type="caution">
    <text evidence="8">The sequence shown here is derived from an EMBL/GenBank/DDBJ whole genome shotgun (WGS) entry which is preliminary data.</text>
</comment>